<dbReference type="HOGENOM" id="CLU_2737171_0_0_4"/>
<geneLocation type="plasmid" evidence="1 2">
    <name>pMOL28</name>
</geneLocation>
<name>D3DYJ6_CUPMC</name>
<keyword evidence="2" id="KW-1185">Reference proteome</keyword>
<dbReference type="GeneID" id="60824657"/>
<protein>
    <submittedName>
        <fullName evidence="1">Uncharacterized protein</fullName>
    </submittedName>
</protein>
<accession>D3DYJ6</accession>
<evidence type="ECO:0000313" key="1">
    <source>
        <dbReference type="EMBL" id="ADC45366.1"/>
    </source>
</evidence>
<sequence length="71" mass="8138">MTKTYEIWQAISDIDGSGQNALIEKGQFEAQAHLFEGTPVLLKTFDAETYDEAAQIYNDYFGWGKYHPMKD</sequence>
<dbReference type="KEGG" id="rme:Rmet_6396"/>
<dbReference type="AlphaFoldDB" id="D3DYJ6"/>
<dbReference type="RefSeq" id="WP_011514935.1">
    <property type="nucleotide sequence ID" value="NC_006525.1"/>
</dbReference>
<gene>
    <name evidence="1" type="ordered locus">Rmet_6396</name>
</gene>
<organism evidence="1 2">
    <name type="scientific">Cupriavidus metallidurans (strain ATCC 43123 / DSM 2839 / NBRC 102507 / CH34)</name>
    <name type="common">Ralstonia metallidurans</name>
    <dbReference type="NCBI Taxonomy" id="266264"/>
    <lineage>
        <taxon>Bacteria</taxon>
        <taxon>Pseudomonadati</taxon>
        <taxon>Pseudomonadota</taxon>
        <taxon>Betaproteobacteria</taxon>
        <taxon>Burkholderiales</taxon>
        <taxon>Burkholderiaceae</taxon>
        <taxon>Cupriavidus</taxon>
    </lineage>
</organism>
<reference evidence="2" key="1">
    <citation type="journal article" date="2010" name="PLoS ONE">
        <title>The complete genome sequence of Cupriavidus metallidurans strain CH34, a master survivalist in harsh and anthropogenic environments.</title>
        <authorList>
            <person name="Janssen P.J."/>
            <person name="Van Houdt R."/>
            <person name="Moors H."/>
            <person name="Monsieurs P."/>
            <person name="Morin N."/>
            <person name="Michaux A."/>
            <person name="Benotmane M.A."/>
            <person name="Leys N."/>
            <person name="Vallaeys T."/>
            <person name="Lapidus A."/>
            <person name="Monchy S."/>
            <person name="Medigue C."/>
            <person name="Taghavi S."/>
            <person name="McCorkle S."/>
            <person name="Dunn J."/>
            <person name="van der Lelie D."/>
            <person name="Mergeay M."/>
        </authorList>
    </citation>
    <scope>NUCLEOTIDE SEQUENCE [LARGE SCALE GENOMIC DNA]</scope>
    <source>
        <strain evidence="2">ATCC 43123 / DSM 2839 / NBRC 102507 / CH34</strain>
    </source>
</reference>
<proteinExistence type="predicted"/>
<evidence type="ECO:0000313" key="2">
    <source>
        <dbReference type="Proteomes" id="UP000002429"/>
    </source>
</evidence>
<dbReference type="EMBL" id="CP000355">
    <property type="protein sequence ID" value="ADC45366.1"/>
    <property type="molecule type" value="Genomic_DNA"/>
</dbReference>
<dbReference type="Proteomes" id="UP000002429">
    <property type="component" value="Plasmid pMOL28"/>
</dbReference>
<keyword evidence="1" id="KW-0614">Plasmid</keyword>